<keyword evidence="5" id="KW-0808">Transferase</keyword>
<evidence type="ECO:0000259" key="14">
    <source>
        <dbReference type="PROSITE" id="PS50113"/>
    </source>
</evidence>
<comment type="subcellular location">
    <subcellularLocation>
        <location evidence="2">Cell membrane</location>
    </subcellularLocation>
</comment>
<evidence type="ECO:0000256" key="8">
    <source>
        <dbReference type="ARBA" id="ARBA00023136"/>
    </source>
</evidence>
<feature type="region of interest" description="Disordered" evidence="11">
    <location>
        <begin position="1"/>
        <end position="21"/>
    </location>
</feature>
<dbReference type="InterPro" id="IPR036890">
    <property type="entry name" value="HATPase_C_sf"/>
</dbReference>
<feature type="domain" description="PAS" evidence="13">
    <location>
        <begin position="154"/>
        <end position="228"/>
    </location>
</feature>
<dbReference type="GO" id="GO:0000155">
    <property type="term" value="F:phosphorelay sensor kinase activity"/>
    <property type="evidence" value="ECO:0007669"/>
    <property type="project" value="InterPro"/>
</dbReference>
<evidence type="ECO:0000256" key="9">
    <source>
        <dbReference type="ARBA" id="ARBA00039401"/>
    </source>
</evidence>
<dbReference type="SUPFAM" id="SSF47384">
    <property type="entry name" value="Homodimeric domain of signal transducing histidine kinase"/>
    <property type="match status" value="1"/>
</dbReference>
<dbReference type="Pfam" id="PF00512">
    <property type="entry name" value="HisKA"/>
    <property type="match status" value="1"/>
</dbReference>
<evidence type="ECO:0000256" key="5">
    <source>
        <dbReference type="ARBA" id="ARBA00022679"/>
    </source>
</evidence>
<dbReference type="SUPFAM" id="SSF55785">
    <property type="entry name" value="PYP-like sensor domain (PAS domain)"/>
    <property type="match status" value="2"/>
</dbReference>
<dbReference type="Gene3D" id="3.30.450.20">
    <property type="entry name" value="PAS domain"/>
    <property type="match status" value="2"/>
</dbReference>
<reference evidence="15 16" key="1">
    <citation type="submission" date="2020-07" db="EMBL/GenBank/DDBJ databases">
        <authorList>
            <person name="Partida-Martinez L."/>
            <person name="Huntemann M."/>
            <person name="Clum A."/>
            <person name="Wang J."/>
            <person name="Palaniappan K."/>
            <person name="Ritter S."/>
            <person name="Chen I.-M."/>
            <person name="Stamatis D."/>
            <person name="Reddy T."/>
            <person name="O'Malley R."/>
            <person name="Daum C."/>
            <person name="Shapiro N."/>
            <person name="Ivanova N."/>
            <person name="Kyrpides N."/>
            <person name="Woyke T."/>
        </authorList>
    </citation>
    <scope>NUCLEOTIDE SEQUENCE [LARGE SCALE GENOMIC DNA]</scope>
    <source>
        <strain evidence="15 16">AT2.17</strain>
    </source>
</reference>
<feature type="region of interest" description="Disordered" evidence="11">
    <location>
        <begin position="502"/>
        <end position="523"/>
    </location>
</feature>
<dbReference type="InterPro" id="IPR005467">
    <property type="entry name" value="His_kinase_dom"/>
</dbReference>
<dbReference type="InterPro" id="IPR013655">
    <property type="entry name" value="PAS_fold_3"/>
</dbReference>
<dbReference type="SMART" id="SM00091">
    <property type="entry name" value="PAS"/>
    <property type="match status" value="2"/>
</dbReference>
<dbReference type="SMART" id="SM00086">
    <property type="entry name" value="PAC"/>
    <property type="match status" value="2"/>
</dbReference>
<dbReference type="NCBIfam" id="TIGR00229">
    <property type="entry name" value="sensory_box"/>
    <property type="match status" value="2"/>
</dbReference>
<dbReference type="GO" id="GO:0000156">
    <property type="term" value="F:phosphorelay response regulator activity"/>
    <property type="evidence" value="ECO:0007669"/>
    <property type="project" value="TreeGrafter"/>
</dbReference>
<dbReference type="Gene3D" id="1.10.287.130">
    <property type="match status" value="1"/>
</dbReference>
<dbReference type="InterPro" id="IPR013767">
    <property type="entry name" value="PAS_fold"/>
</dbReference>
<dbReference type="GO" id="GO:0006355">
    <property type="term" value="P:regulation of DNA-templated transcription"/>
    <property type="evidence" value="ECO:0007669"/>
    <property type="project" value="InterPro"/>
</dbReference>
<dbReference type="AlphaFoldDB" id="A0A7Y9H5J7"/>
<keyword evidence="8" id="KW-0472">Membrane</keyword>
<dbReference type="PRINTS" id="PR00344">
    <property type="entry name" value="BCTRLSENSOR"/>
</dbReference>
<dbReference type="PROSITE" id="PS50112">
    <property type="entry name" value="PAS"/>
    <property type="match status" value="2"/>
</dbReference>
<evidence type="ECO:0000256" key="3">
    <source>
        <dbReference type="ARBA" id="ARBA00012438"/>
    </source>
</evidence>
<dbReference type="InterPro" id="IPR001610">
    <property type="entry name" value="PAC"/>
</dbReference>
<feature type="domain" description="PAC" evidence="14">
    <location>
        <begin position="103"/>
        <end position="153"/>
    </location>
</feature>
<dbReference type="InterPro" id="IPR003594">
    <property type="entry name" value="HATPase_dom"/>
</dbReference>
<dbReference type="InterPro" id="IPR050351">
    <property type="entry name" value="BphY/WalK/GraS-like"/>
</dbReference>
<gene>
    <name evidence="15" type="ORF">F4692_003263</name>
</gene>
<feature type="domain" description="Histidine kinase" evidence="12">
    <location>
        <begin position="309"/>
        <end position="519"/>
    </location>
</feature>
<dbReference type="InterPro" id="IPR003661">
    <property type="entry name" value="HisK_dim/P_dom"/>
</dbReference>
<keyword evidence="10" id="KW-0175">Coiled coil</keyword>
<dbReference type="PROSITE" id="PS50113">
    <property type="entry name" value="PAC"/>
    <property type="match status" value="2"/>
</dbReference>
<dbReference type="InterPro" id="IPR035965">
    <property type="entry name" value="PAS-like_dom_sf"/>
</dbReference>
<evidence type="ECO:0000256" key="6">
    <source>
        <dbReference type="ARBA" id="ARBA00022777"/>
    </source>
</evidence>
<dbReference type="Proteomes" id="UP000549911">
    <property type="component" value="Unassembled WGS sequence"/>
</dbReference>
<dbReference type="EC" id="2.7.13.3" evidence="3"/>
<evidence type="ECO:0000256" key="11">
    <source>
        <dbReference type="SAM" id="MobiDB-lite"/>
    </source>
</evidence>
<evidence type="ECO:0000256" key="1">
    <source>
        <dbReference type="ARBA" id="ARBA00000085"/>
    </source>
</evidence>
<dbReference type="Pfam" id="PF02518">
    <property type="entry name" value="HATPase_c"/>
    <property type="match status" value="1"/>
</dbReference>
<dbReference type="SMART" id="SM00387">
    <property type="entry name" value="HATPase_c"/>
    <property type="match status" value="1"/>
</dbReference>
<feature type="domain" description="PAS" evidence="13">
    <location>
        <begin position="25"/>
        <end position="96"/>
    </location>
</feature>
<comment type="caution">
    <text evidence="15">The sequence shown here is derived from an EMBL/GenBank/DDBJ whole genome shotgun (WGS) entry which is preliminary data.</text>
</comment>
<feature type="coiled-coil region" evidence="10">
    <location>
        <begin position="279"/>
        <end position="309"/>
    </location>
</feature>
<dbReference type="Pfam" id="PF08447">
    <property type="entry name" value="PAS_3"/>
    <property type="match status" value="1"/>
</dbReference>
<organism evidence="15 16">
    <name type="scientific">Nocardioides cavernae</name>
    <dbReference type="NCBI Taxonomy" id="1921566"/>
    <lineage>
        <taxon>Bacteria</taxon>
        <taxon>Bacillati</taxon>
        <taxon>Actinomycetota</taxon>
        <taxon>Actinomycetes</taxon>
        <taxon>Propionibacteriales</taxon>
        <taxon>Nocardioidaceae</taxon>
        <taxon>Nocardioides</taxon>
    </lineage>
</organism>
<dbReference type="InterPro" id="IPR000014">
    <property type="entry name" value="PAS"/>
</dbReference>
<dbReference type="PANTHER" id="PTHR42878">
    <property type="entry name" value="TWO-COMPONENT HISTIDINE KINASE"/>
    <property type="match status" value="1"/>
</dbReference>
<keyword evidence="7" id="KW-0902">Two-component regulatory system</keyword>
<evidence type="ECO:0000256" key="4">
    <source>
        <dbReference type="ARBA" id="ARBA00022553"/>
    </source>
</evidence>
<dbReference type="EMBL" id="JACCBW010000003">
    <property type="protein sequence ID" value="NYE38118.1"/>
    <property type="molecule type" value="Genomic_DNA"/>
</dbReference>
<dbReference type="PANTHER" id="PTHR42878:SF15">
    <property type="entry name" value="BACTERIOPHYTOCHROME"/>
    <property type="match status" value="1"/>
</dbReference>
<protein>
    <recommendedName>
        <fullName evidence="9">Sensor-like histidine kinase SenX3</fullName>
        <ecNumber evidence="3">2.7.13.3</ecNumber>
    </recommendedName>
</protein>
<keyword evidence="4" id="KW-0597">Phosphoprotein</keyword>
<dbReference type="Pfam" id="PF00989">
    <property type="entry name" value="PAS"/>
    <property type="match status" value="1"/>
</dbReference>
<dbReference type="GO" id="GO:0007234">
    <property type="term" value="P:osmosensory signaling via phosphorelay pathway"/>
    <property type="evidence" value="ECO:0007669"/>
    <property type="project" value="TreeGrafter"/>
</dbReference>
<keyword evidence="6" id="KW-0418">Kinase</keyword>
<dbReference type="InterPro" id="IPR000700">
    <property type="entry name" value="PAS-assoc_C"/>
</dbReference>
<keyword evidence="16" id="KW-1185">Reference proteome</keyword>
<evidence type="ECO:0000313" key="16">
    <source>
        <dbReference type="Proteomes" id="UP000549911"/>
    </source>
</evidence>
<evidence type="ECO:0000256" key="2">
    <source>
        <dbReference type="ARBA" id="ARBA00004236"/>
    </source>
</evidence>
<comment type="catalytic activity">
    <reaction evidence="1">
        <text>ATP + protein L-histidine = ADP + protein N-phospho-L-histidine.</text>
        <dbReference type="EC" id="2.7.13.3"/>
    </reaction>
</comment>
<name>A0A7Y9H5J7_9ACTN</name>
<dbReference type="PROSITE" id="PS50109">
    <property type="entry name" value="HIS_KIN"/>
    <property type="match status" value="1"/>
</dbReference>
<dbReference type="RefSeq" id="WP_179620738.1">
    <property type="nucleotide sequence ID" value="NZ_JACCBW010000003.1"/>
</dbReference>
<evidence type="ECO:0000256" key="7">
    <source>
        <dbReference type="ARBA" id="ARBA00023012"/>
    </source>
</evidence>
<dbReference type="SUPFAM" id="SSF55874">
    <property type="entry name" value="ATPase domain of HSP90 chaperone/DNA topoisomerase II/histidine kinase"/>
    <property type="match status" value="1"/>
</dbReference>
<feature type="domain" description="PAC" evidence="14">
    <location>
        <begin position="232"/>
        <end position="284"/>
    </location>
</feature>
<dbReference type="CDD" id="cd00082">
    <property type="entry name" value="HisKA"/>
    <property type="match status" value="1"/>
</dbReference>
<reference evidence="15 16" key="2">
    <citation type="submission" date="2020-08" db="EMBL/GenBank/DDBJ databases">
        <title>The Agave Microbiome: Exploring the role of microbial communities in plant adaptations to desert environments.</title>
        <authorList>
            <person name="Partida-Martinez L.P."/>
        </authorList>
    </citation>
    <scope>NUCLEOTIDE SEQUENCE [LARGE SCALE GENOMIC DNA]</scope>
    <source>
        <strain evidence="15 16">AT2.17</strain>
    </source>
</reference>
<dbReference type="CDD" id="cd00130">
    <property type="entry name" value="PAS"/>
    <property type="match status" value="2"/>
</dbReference>
<sequence length="523" mass="57188">MDVPTAHATPPPDARVAGDGTGAPRERMLLAAMQTSPDAFVVIDHEDRVEWWNRAAEQLFGWSLDEAVGRLLTELVVPEQHRAAHHEGLRRRAAGGEPHLGADPVQVEAVCRDGSRILVELSVGELEWEGGPRFHAFVRDVTDREAARSALEHSETRARMVFENAPVGMLLFEVVDGGLGRVVAANPAAVAMLGYTQEQLRERSWRDITHPDDRRVDEEKVPHLLAGELEQLQHEKRYVRSDGREVWVASSATVIRALDGAPLHSIHQLLDVTERRAGAEELLRLNAELRHANAELARANAELDRFTAAVAHDLKNPLTAIGMHAELLAETEPDGVDLRRARAISRAATRMNALIEGLLDHSRAQGAGLRRESVELGPLVDDVGAELALTADRPIHVTRDDLPALPVEATLFRQVVANVIGNGIKYVAVGTDPHVHVSADEDHASGSWTLHFSDNGIGIPPESRERVFEMFHREATDYPGTGIGLATCRRIVERHGGRIWADGGPEGGTVVHVQVPTHDTTGP</sequence>
<dbReference type="Gene3D" id="3.30.565.10">
    <property type="entry name" value="Histidine kinase-like ATPase, C-terminal domain"/>
    <property type="match status" value="1"/>
</dbReference>
<evidence type="ECO:0000313" key="15">
    <source>
        <dbReference type="EMBL" id="NYE38118.1"/>
    </source>
</evidence>
<proteinExistence type="predicted"/>
<accession>A0A7Y9H5J7</accession>
<evidence type="ECO:0000259" key="12">
    <source>
        <dbReference type="PROSITE" id="PS50109"/>
    </source>
</evidence>
<dbReference type="GO" id="GO:0030295">
    <property type="term" value="F:protein kinase activator activity"/>
    <property type="evidence" value="ECO:0007669"/>
    <property type="project" value="TreeGrafter"/>
</dbReference>
<evidence type="ECO:0000256" key="10">
    <source>
        <dbReference type="SAM" id="Coils"/>
    </source>
</evidence>
<dbReference type="GO" id="GO:0005886">
    <property type="term" value="C:plasma membrane"/>
    <property type="evidence" value="ECO:0007669"/>
    <property type="project" value="UniProtKB-SubCell"/>
</dbReference>
<dbReference type="InterPro" id="IPR004358">
    <property type="entry name" value="Sig_transdc_His_kin-like_C"/>
</dbReference>
<evidence type="ECO:0000259" key="13">
    <source>
        <dbReference type="PROSITE" id="PS50112"/>
    </source>
</evidence>
<dbReference type="InterPro" id="IPR036097">
    <property type="entry name" value="HisK_dim/P_sf"/>
</dbReference>
<dbReference type="SMART" id="SM00388">
    <property type="entry name" value="HisKA"/>
    <property type="match status" value="1"/>
</dbReference>